<keyword evidence="4" id="KW-1185">Reference proteome</keyword>
<reference evidence="3 4" key="1">
    <citation type="submission" date="2019-07" db="EMBL/GenBank/DDBJ databases">
        <title>Whole genome shotgun sequence of Cellulomonas aerilata NBRC 106308.</title>
        <authorList>
            <person name="Hosoyama A."/>
            <person name="Uohara A."/>
            <person name="Ohji S."/>
            <person name="Ichikawa N."/>
        </authorList>
    </citation>
    <scope>NUCLEOTIDE SEQUENCE [LARGE SCALE GENOMIC DNA]</scope>
    <source>
        <strain evidence="3 4">NBRC 106308</strain>
    </source>
</reference>
<evidence type="ECO:0000313" key="3">
    <source>
        <dbReference type="EMBL" id="GEO32654.1"/>
    </source>
</evidence>
<organism evidence="3 4">
    <name type="scientific">Cellulomonas aerilata</name>
    <dbReference type="NCBI Taxonomy" id="515326"/>
    <lineage>
        <taxon>Bacteria</taxon>
        <taxon>Bacillati</taxon>
        <taxon>Actinomycetota</taxon>
        <taxon>Actinomycetes</taxon>
        <taxon>Micrococcales</taxon>
        <taxon>Cellulomonadaceae</taxon>
        <taxon>Cellulomonas</taxon>
    </lineage>
</organism>
<dbReference type="Pfam" id="PF13399">
    <property type="entry name" value="LytR_C"/>
    <property type="match status" value="1"/>
</dbReference>
<dbReference type="RefSeq" id="WP_146899075.1">
    <property type="nucleotide sequence ID" value="NZ_BAAARM010000001.1"/>
</dbReference>
<feature type="domain" description="LytR/CpsA/Psr regulator C-terminal" evidence="2">
    <location>
        <begin position="84"/>
        <end position="169"/>
    </location>
</feature>
<dbReference type="Proteomes" id="UP000321181">
    <property type="component" value="Unassembled WGS sequence"/>
</dbReference>
<evidence type="ECO:0000313" key="4">
    <source>
        <dbReference type="Proteomes" id="UP000321181"/>
    </source>
</evidence>
<gene>
    <name evidence="3" type="ORF">CAE01nite_03790</name>
</gene>
<keyword evidence="1" id="KW-1133">Transmembrane helix</keyword>
<keyword evidence="1" id="KW-0812">Transmembrane</keyword>
<dbReference type="Gene3D" id="3.30.70.2390">
    <property type="match status" value="1"/>
</dbReference>
<evidence type="ECO:0000256" key="1">
    <source>
        <dbReference type="SAM" id="Phobius"/>
    </source>
</evidence>
<dbReference type="InterPro" id="IPR027381">
    <property type="entry name" value="LytR/CpsA/Psr_C"/>
</dbReference>
<proteinExistence type="predicted"/>
<keyword evidence="1" id="KW-0472">Membrane</keyword>
<accession>A0A512D840</accession>
<dbReference type="AlphaFoldDB" id="A0A512D840"/>
<evidence type="ECO:0000259" key="2">
    <source>
        <dbReference type="Pfam" id="PF13399"/>
    </source>
</evidence>
<name>A0A512D840_9CELL</name>
<feature type="transmembrane region" description="Helical" evidence="1">
    <location>
        <begin position="23"/>
        <end position="44"/>
    </location>
</feature>
<comment type="caution">
    <text evidence="3">The sequence shown here is derived from an EMBL/GenBank/DDBJ whole genome shotgun (WGS) entry which is preliminary data.</text>
</comment>
<protein>
    <recommendedName>
        <fullName evidence="2">LytR/CpsA/Psr regulator C-terminal domain-containing protein</fullName>
    </recommendedName>
</protein>
<dbReference type="OrthoDB" id="3267444at2"/>
<dbReference type="EMBL" id="BJYY01000001">
    <property type="protein sequence ID" value="GEO32654.1"/>
    <property type="molecule type" value="Genomic_DNA"/>
</dbReference>
<sequence length="211" mass="20927">MSAPGVTDRDRALRRRHKHERQAVVFGVLIAALAVAGLGAVAVWTGGIEGPFSRPFTTKAPTPGASVVPPPCPPDGTLPVAYGQIQVQVLNATDRAGLAGDTAAALTARGFGVLATGNSPSPVLGVARISFGAAGVPAAYTLAAHVQGASLVLDNRQDATVDLAVGSEWVSLLDPGVVALDPNAPLVGQPGCLPLDQAQAAVAAAAAPAAG</sequence>